<evidence type="ECO:0000256" key="4">
    <source>
        <dbReference type="ARBA" id="ARBA00022723"/>
    </source>
</evidence>
<dbReference type="EMBL" id="BMAT01012322">
    <property type="protein sequence ID" value="GFR89983.1"/>
    <property type="molecule type" value="Genomic_DNA"/>
</dbReference>
<dbReference type="InterPro" id="IPR036396">
    <property type="entry name" value="Cyt_P450_sf"/>
</dbReference>
<evidence type="ECO:0000256" key="7">
    <source>
        <dbReference type="ARBA" id="ARBA00023033"/>
    </source>
</evidence>
<feature type="transmembrane region" description="Helical" evidence="11">
    <location>
        <begin position="9"/>
        <end position="29"/>
    </location>
</feature>
<accession>A0AAV4GWT7</accession>
<organism evidence="12 13">
    <name type="scientific">Elysia marginata</name>
    <dbReference type="NCBI Taxonomy" id="1093978"/>
    <lineage>
        <taxon>Eukaryota</taxon>
        <taxon>Metazoa</taxon>
        <taxon>Spiralia</taxon>
        <taxon>Lophotrochozoa</taxon>
        <taxon>Mollusca</taxon>
        <taxon>Gastropoda</taxon>
        <taxon>Heterobranchia</taxon>
        <taxon>Euthyneura</taxon>
        <taxon>Panpulmonata</taxon>
        <taxon>Sacoglossa</taxon>
        <taxon>Placobranchoidea</taxon>
        <taxon>Plakobranchidae</taxon>
        <taxon>Elysia</taxon>
    </lineage>
</organism>
<comment type="caution">
    <text evidence="12">The sequence shown here is derived from an EMBL/GenBank/DDBJ whole genome shotgun (WGS) entry which is preliminary data.</text>
</comment>
<sequence length="460" mass="52277">MDTCCLTTVLTWAAVSLFLWYIISTVWHYSLFYRLGIPGPFPFPVVGTFYCIMRQGLYNFQKVNYERYRGHKVYGIFDGAQPMMVLRDLDMIKDVCIKHFSCFVNRRPFALQPPADHMMTMLKDDHWKNVRSIVSPAFSSGKIRRMYPGVTQSATNLVRRLKESAANGELVELKDVMSRYSMDVIAGAGFGVETNSHEDSTSAVADALKEMMNFSGMILFITFLCPWVINVFNVVGYEISPKNSREVFFSFVDAAYESRKQETGGNSSKRNDFLQMIIEAQEDEGSTANDNLSNEEAKALKMSTPRKPLTRLDYQELTYLDMCVNEGIRMFPPGVLLDRICNKECTVQGVKIPKGVGVAFHVNALHHDPELWPNPEKFDPERFTPESKANRHPVAHMSFGHGPRNCVGMRLAQLEVKMALAGILYHMTPVPCEKTVYPVALDKMQLKALDGLWVKLEQRK</sequence>
<keyword evidence="13" id="KW-1185">Reference proteome</keyword>
<keyword evidence="11" id="KW-0812">Transmembrane</keyword>
<dbReference type="Gene3D" id="1.10.630.10">
    <property type="entry name" value="Cytochrome P450"/>
    <property type="match status" value="2"/>
</dbReference>
<evidence type="ECO:0000256" key="5">
    <source>
        <dbReference type="ARBA" id="ARBA00023002"/>
    </source>
</evidence>
<dbReference type="GO" id="GO:0008395">
    <property type="term" value="F:steroid hydroxylase activity"/>
    <property type="evidence" value="ECO:0007669"/>
    <property type="project" value="TreeGrafter"/>
</dbReference>
<evidence type="ECO:0000256" key="10">
    <source>
        <dbReference type="RuleBase" id="RU000461"/>
    </source>
</evidence>
<keyword evidence="6 9" id="KW-0408">Iron</keyword>
<dbReference type="InterPro" id="IPR017972">
    <property type="entry name" value="Cyt_P450_CS"/>
</dbReference>
<evidence type="ECO:0000313" key="12">
    <source>
        <dbReference type="EMBL" id="GFR89983.1"/>
    </source>
</evidence>
<reference evidence="12 13" key="1">
    <citation type="journal article" date="2021" name="Elife">
        <title>Chloroplast acquisition without the gene transfer in kleptoplastic sea slugs, Plakobranchus ocellatus.</title>
        <authorList>
            <person name="Maeda T."/>
            <person name="Takahashi S."/>
            <person name="Yoshida T."/>
            <person name="Shimamura S."/>
            <person name="Takaki Y."/>
            <person name="Nagai Y."/>
            <person name="Toyoda A."/>
            <person name="Suzuki Y."/>
            <person name="Arimoto A."/>
            <person name="Ishii H."/>
            <person name="Satoh N."/>
            <person name="Nishiyama T."/>
            <person name="Hasebe M."/>
            <person name="Maruyama T."/>
            <person name="Minagawa J."/>
            <person name="Obokata J."/>
            <person name="Shigenobu S."/>
        </authorList>
    </citation>
    <scope>NUCLEOTIDE SEQUENCE [LARGE SCALE GENOMIC DNA]</scope>
</reference>
<evidence type="ECO:0000256" key="3">
    <source>
        <dbReference type="ARBA" id="ARBA00022617"/>
    </source>
</evidence>
<dbReference type="PRINTS" id="PR00463">
    <property type="entry name" value="EP450I"/>
</dbReference>
<dbReference type="FunFam" id="1.10.630.10:FF:000182">
    <property type="entry name" value="Cytochrome P450 3A4"/>
    <property type="match status" value="1"/>
</dbReference>
<dbReference type="PANTHER" id="PTHR24302">
    <property type="entry name" value="CYTOCHROME P450 FAMILY 3"/>
    <property type="match status" value="1"/>
</dbReference>
<name>A0AAV4GWT7_9GAST</name>
<feature type="transmembrane region" description="Helical" evidence="11">
    <location>
        <begin position="41"/>
        <end position="60"/>
    </location>
</feature>
<keyword evidence="11" id="KW-1133">Transmembrane helix</keyword>
<evidence type="ECO:0000256" key="6">
    <source>
        <dbReference type="ARBA" id="ARBA00023004"/>
    </source>
</evidence>
<proteinExistence type="inferred from homology"/>
<feature type="binding site" description="axial binding residue" evidence="9">
    <location>
        <position position="406"/>
    </location>
    <ligand>
        <name>heme</name>
        <dbReference type="ChEBI" id="CHEBI:30413"/>
    </ligand>
    <ligandPart>
        <name>Fe</name>
        <dbReference type="ChEBI" id="CHEBI:18248"/>
    </ligandPart>
</feature>
<keyword evidence="7 10" id="KW-0503">Monooxygenase</keyword>
<evidence type="ECO:0000256" key="2">
    <source>
        <dbReference type="ARBA" id="ARBA00010617"/>
    </source>
</evidence>
<dbReference type="InterPro" id="IPR002401">
    <property type="entry name" value="Cyt_P450_E_grp-I"/>
</dbReference>
<comment type="function">
    <text evidence="8">Cytochromes P450 are a group of heme-thiolate monooxygenases. They oxidize a variety of structurally unrelated compounds, including steroids, fatty acids, and xenobiotics.</text>
</comment>
<comment type="similarity">
    <text evidence="2 10">Belongs to the cytochrome P450 family.</text>
</comment>
<keyword evidence="5 10" id="KW-0560">Oxidoreductase</keyword>
<evidence type="ECO:0000256" key="1">
    <source>
        <dbReference type="ARBA" id="ARBA00001971"/>
    </source>
</evidence>
<evidence type="ECO:0000256" key="11">
    <source>
        <dbReference type="SAM" id="Phobius"/>
    </source>
</evidence>
<dbReference type="PROSITE" id="PS00086">
    <property type="entry name" value="CYTOCHROME_P450"/>
    <property type="match status" value="1"/>
</dbReference>
<dbReference type="GO" id="GO:0020037">
    <property type="term" value="F:heme binding"/>
    <property type="evidence" value="ECO:0007669"/>
    <property type="project" value="InterPro"/>
</dbReference>
<dbReference type="AlphaFoldDB" id="A0AAV4GWT7"/>
<keyword evidence="4 9" id="KW-0479">Metal-binding</keyword>
<evidence type="ECO:0000256" key="8">
    <source>
        <dbReference type="ARBA" id="ARBA00043906"/>
    </source>
</evidence>
<dbReference type="SUPFAM" id="SSF48264">
    <property type="entry name" value="Cytochrome P450"/>
    <property type="match status" value="1"/>
</dbReference>
<evidence type="ECO:0000256" key="9">
    <source>
        <dbReference type="PIRSR" id="PIRSR602401-1"/>
    </source>
</evidence>
<dbReference type="GO" id="GO:0005506">
    <property type="term" value="F:iron ion binding"/>
    <property type="evidence" value="ECO:0007669"/>
    <property type="project" value="InterPro"/>
</dbReference>
<protein>
    <submittedName>
        <fullName evidence="12">Cytochrome P450-like protein</fullName>
    </submittedName>
</protein>
<feature type="transmembrane region" description="Helical" evidence="11">
    <location>
        <begin position="217"/>
        <end position="237"/>
    </location>
</feature>
<dbReference type="CDD" id="cd11055">
    <property type="entry name" value="CYP3A-like"/>
    <property type="match status" value="1"/>
</dbReference>
<keyword evidence="11" id="KW-0472">Membrane</keyword>
<comment type="cofactor">
    <cofactor evidence="1 9">
        <name>heme</name>
        <dbReference type="ChEBI" id="CHEBI:30413"/>
    </cofactor>
</comment>
<dbReference type="Proteomes" id="UP000762676">
    <property type="component" value="Unassembled WGS sequence"/>
</dbReference>
<keyword evidence="3 9" id="KW-0349">Heme</keyword>
<dbReference type="InterPro" id="IPR001128">
    <property type="entry name" value="Cyt_P450"/>
</dbReference>
<dbReference type="PANTHER" id="PTHR24302:SF15">
    <property type="entry name" value="FATTY-ACID PEROXYGENASE"/>
    <property type="match status" value="1"/>
</dbReference>
<evidence type="ECO:0000313" key="13">
    <source>
        <dbReference type="Proteomes" id="UP000762676"/>
    </source>
</evidence>
<dbReference type="GO" id="GO:0016705">
    <property type="term" value="F:oxidoreductase activity, acting on paired donors, with incorporation or reduction of molecular oxygen"/>
    <property type="evidence" value="ECO:0007669"/>
    <property type="project" value="InterPro"/>
</dbReference>
<gene>
    <name evidence="12" type="ORF">ElyMa_006138600</name>
</gene>
<dbReference type="InterPro" id="IPR050705">
    <property type="entry name" value="Cytochrome_P450_3A"/>
</dbReference>
<dbReference type="Pfam" id="PF00067">
    <property type="entry name" value="p450"/>
    <property type="match status" value="2"/>
</dbReference>